<dbReference type="InterPro" id="IPR012318">
    <property type="entry name" value="HTH_CRP"/>
</dbReference>
<dbReference type="SMART" id="SM00100">
    <property type="entry name" value="cNMP"/>
    <property type="match status" value="1"/>
</dbReference>
<dbReference type="Gene3D" id="2.60.120.10">
    <property type="entry name" value="Jelly Rolls"/>
    <property type="match status" value="1"/>
</dbReference>
<dbReference type="InterPro" id="IPR050397">
    <property type="entry name" value="Env_Response_Regulators"/>
</dbReference>
<dbReference type="GO" id="GO:0003677">
    <property type="term" value="F:DNA binding"/>
    <property type="evidence" value="ECO:0007669"/>
    <property type="project" value="UniProtKB-KW"/>
</dbReference>
<protein>
    <submittedName>
        <fullName evidence="6">Transcriptional regulator</fullName>
    </submittedName>
</protein>
<evidence type="ECO:0000313" key="7">
    <source>
        <dbReference type="Proteomes" id="UP000239724"/>
    </source>
</evidence>
<keyword evidence="2" id="KW-0238">DNA-binding</keyword>
<dbReference type="PROSITE" id="PS00042">
    <property type="entry name" value="HTH_CRP_1"/>
    <property type="match status" value="1"/>
</dbReference>
<dbReference type="InterPro" id="IPR036390">
    <property type="entry name" value="WH_DNA-bd_sf"/>
</dbReference>
<dbReference type="GO" id="GO:0005829">
    <property type="term" value="C:cytosol"/>
    <property type="evidence" value="ECO:0007669"/>
    <property type="project" value="TreeGrafter"/>
</dbReference>
<name>A0A2S6NP65_RHOGL</name>
<dbReference type="CDD" id="cd00092">
    <property type="entry name" value="HTH_CRP"/>
    <property type="match status" value="1"/>
</dbReference>
<dbReference type="Pfam" id="PF00027">
    <property type="entry name" value="cNMP_binding"/>
    <property type="match status" value="1"/>
</dbReference>
<dbReference type="RefSeq" id="WP_104516920.1">
    <property type="nucleotide sequence ID" value="NZ_NHRY01000029.1"/>
</dbReference>
<dbReference type="AlphaFoldDB" id="A0A2S6NP65"/>
<dbReference type="SUPFAM" id="SSF46785">
    <property type="entry name" value="Winged helix' DNA-binding domain"/>
    <property type="match status" value="1"/>
</dbReference>
<evidence type="ECO:0000256" key="1">
    <source>
        <dbReference type="ARBA" id="ARBA00023015"/>
    </source>
</evidence>
<sequence length="230" mass="25285">MSVSTAVAAKPSQTTSQMPWMTSAFCDDSLSGDLGPTGSVLHFPPDRAIYEEGDPARSFYKVVSGVVRTCRFLSDGRRQIDSFHVEGDVFGFDIGGEYRLSAEAVSECTVIAYRRRGLDAAAAVDDRLARQFFTHAMTCLARAQEHSLLLGRGTAVQKITTFLMEMAERGACDQVIDLPMSRQDIADYLGLTIETVSRTLSHLERDGVIGLPTARRVVLKDRRVLRGMMA</sequence>
<evidence type="ECO:0000256" key="2">
    <source>
        <dbReference type="ARBA" id="ARBA00023125"/>
    </source>
</evidence>
<dbReference type="InterPro" id="IPR014710">
    <property type="entry name" value="RmlC-like_jellyroll"/>
</dbReference>
<dbReference type="CDD" id="cd00038">
    <property type="entry name" value="CAP_ED"/>
    <property type="match status" value="1"/>
</dbReference>
<keyword evidence="7" id="KW-1185">Reference proteome</keyword>
<dbReference type="Proteomes" id="UP000239724">
    <property type="component" value="Unassembled WGS sequence"/>
</dbReference>
<feature type="domain" description="Cyclic nucleotide-binding" evidence="4">
    <location>
        <begin position="42"/>
        <end position="91"/>
    </location>
</feature>
<dbReference type="PRINTS" id="PR00034">
    <property type="entry name" value="HTHCRP"/>
</dbReference>
<dbReference type="InterPro" id="IPR018335">
    <property type="entry name" value="Tscrpt_reg_HTH_Crp-type_CS"/>
</dbReference>
<evidence type="ECO:0000259" key="4">
    <source>
        <dbReference type="PROSITE" id="PS50042"/>
    </source>
</evidence>
<gene>
    <name evidence="6" type="ORF">CCS01_00690</name>
</gene>
<dbReference type="PROSITE" id="PS50042">
    <property type="entry name" value="CNMP_BINDING_3"/>
    <property type="match status" value="1"/>
</dbReference>
<organism evidence="6 7">
    <name type="scientific">Rhodopila globiformis</name>
    <name type="common">Rhodopseudomonas globiformis</name>
    <dbReference type="NCBI Taxonomy" id="1071"/>
    <lineage>
        <taxon>Bacteria</taxon>
        <taxon>Pseudomonadati</taxon>
        <taxon>Pseudomonadota</taxon>
        <taxon>Alphaproteobacteria</taxon>
        <taxon>Acetobacterales</taxon>
        <taxon>Acetobacteraceae</taxon>
        <taxon>Rhodopila</taxon>
    </lineage>
</organism>
<proteinExistence type="predicted"/>
<evidence type="ECO:0000313" key="6">
    <source>
        <dbReference type="EMBL" id="PPQ40132.1"/>
    </source>
</evidence>
<accession>A0A2S6NP65</accession>
<dbReference type="Gene3D" id="1.10.10.10">
    <property type="entry name" value="Winged helix-like DNA-binding domain superfamily/Winged helix DNA-binding domain"/>
    <property type="match status" value="1"/>
</dbReference>
<dbReference type="OrthoDB" id="7584044at2"/>
<keyword evidence="3" id="KW-0804">Transcription</keyword>
<evidence type="ECO:0000256" key="3">
    <source>
        <dbReference type="ARBA" id="ARBA00023163"/>
    </source>
</evidence>
<dbReference type="InterPro" id="IPR018490">
    <property type="entry name" value="cNMP-bd_dom_sf"/>
</dbReference>
<dbReference type="PANTHER" id="PTHR24567:SF75">
    <property type="entry name" value="FUMARATE AND NITRATE REDUCTION REGULATORY PROTEIN"/>
    <property type="match status" value="1"/>
</dbReference>
<reference evidence="6 7" key="1">
    <citation type="journal article" date="2018" name="Arch. Microbiol.">
        <title>New insights into the metabolic potential of the phototrophic purple bacterium Rhodopila globiformis DSM 161(T) from its draft genome sequence and evidence for a vanadium-dependent nitrogenase.</title>
        <authorList>
            <person name="Imhoff J.F."/>
            <person name="Rahn T."/>
            <person name="Kunzel S."/>
            <person name="Neulinger S.C."/>
        </authorList>
    </citation>
    <scope>NUCLEOTIDE SEQUENCE [LARGE SCALE GENOMIC DNA]</scope>
    <source>
        <strain evidence="6 7">DSM 161</strain>
    </source>
</reference>
<evidence type="ECO:0000259" key="5">
    <source>
        <dbReference type="PROSITE" id="PS51063"/>
    </source>
</evidence>
<dbReference type="EMBL" id="NHRY01000029">
    <property type="protein sequence ID" value="PPQ40132.1"/>
    <property type="molecule type" value="Genomic_DNA"/>
</dbReference>
<dbReference type="PROSITE" id="PS51063">
    <property type="entry name" value="HTH_CRP_2"/>
    <property type="match status" value="1"/>
</dbReference>
<dbReference type="InterPro" id="IPR000595">
    <property type="entry name" value="cNMP-bd_dom"/>
</dbReference>
<dbReference type="SMART" id="SM00419">
    <property type="entry name" value="HTH_CRP"/>
    <property type="match status" value="1"/>
</dbReference>
<dbReference type="SUPFAM" id="SSF51206">
    <property type="entry name" value="cAMP-binding domain-like"/>
    <property type="match status" value="1"/>
</dbReference>
<comment type="caution">
    <text evidence="6">The sequence shown here is derived from an EMBL/GenBank/DDBJ whole genome shotgun (WGS) entry which is preliminary data.</text>
</comment>
<keyword evidence="1" id="KW-0805">Transcription regulation</keyword>
<feature type="domain" description="HTH crp-type" evidence="5">
    <location>
        <begin position="153"/>
        <end position="223"/>
    </location>
</feature>
<dbReference type="Pfam" id="PF13545">
    <property type="entry name" value="HTH_Crp_2"/>
    <property type="match status" value="1"/>
</dbReference>
<dbReference type="GO" id="GO:0003700">
    <property type="term" value="F:DNA-binding transcription factor activity"/>
    <property type="evidence" value="ECO:0007669"/>
    <property type="project" value="InterPro"/>
</dbReference>
<dbReference type="InterPro" id="IPR036388">
    <property type="entry name" value="WH-like_DNA-bd_sf"/>
</dbReference>
<dbReference type="PANTHER" id="PTHR24567">
    <property type="entry name" value="CRP FAMILY TRANSCRIPTIONAL REGULATORY PROTEIN"/>
    <property type="match status" value="1"/>
</dbReference>